<dbReference type="Pfam" id="PF02578">
    <property type="entry name" value="Cu-oxidase_4"/>
    <property type="match status" value="1"/>
</dbReference>
<dbReference type="PANTHER" id="PTHR30616">
    <property type="entry name" value="UNCHARACTERIZED PROTEIN YFIH"/>
    <property type="match status" value="1"/>
</dbReference>
<evidence type="ECO:0000256" key="4">
    <source>
        <dbReference type="ARBA" id="ARBA00022679"/>
    </source>
</evidence>
<evidence type="ECO:0000256" key="2">
    <source>
        <dbReference type="ARBA" id="ARBA00003215"/>
    </source>
</evidence>
<comment type="catalytic activity">
    <reaction evidence="1">
        <text>inosine + phosphate = alpha-D-ribose 1-phosphate + hypoxanthine</text>
        <dbReference type="Rhea" id="RHEA:27646"/>
        <dbReference type="ChEBI" id="CHEBI:17368"/>
        <dbReference type="ChEBI" id="CHEBI:17596"/>
        <dbReference type="ChEBI" id="CHEBI:43474"/>
        <dbReference type="ChEBI" id="CHEBI:57720"/>
        <dbReference type="EC" id="2.4.2.1"/>
    </reaction>
    <physiologicalReaction direction="left-to-right" evidence="1">
        <dbReference type="Rhea" id="RHEA:27647"/>
    </physiologicalReaction>
</comment>
<accession>A0A923LI64</accession>
<dbReference type="InterPro" id="IPR011324">
    <property type="entry name" value="Cytotoxic_necrot_fac-like_cat"/>
</dbReference>
<name>A0A923LI64_9FIRM</name>
<dbReference type="GO" id="GO:0017061">
    <property type="term" value="F:S-methyl-5-thioadenosine phosphorylase activity"/>
    <property type="evidence" value="ECO:0007669"/>
    <property type="project" value="UniProtKB-EC"/>
</dbReference>
<dbReference type="RefSeq" id="WP_186875179.1">
    <property type="nucleotide sequence ID" value="NZ_JACOPF010000001.1"/>
</dbReference>
<proteinExistence type="inferred from homology"/>
<dbReference type="SUPFAM" id="SSF64438">
    <property type="entry name" value="CNF1/YfiH-like putative cysteine hydrolases"/>
    <property type="match status" value="1"/>
</dbReference>
<dbReference type="Proteomes" id="UP000652477">
    <property type="component" value="Unassembled WGS sequence"/>
</dbReference>
<evidence type="ECO:0000256" key="10">
    <source>
        <dbReference type="ARBA" id="ARBA00049893"/>
    </source>
</evidence>
<evidence type="ECO:0000313" key="12">
    <source>
        <dbReference type="EMBL" id="MBC5688572.1"/>
    </source>
</evidence>
<dbReference type="Gene3D" id="3.60.140.10">
    <property type="entry name" value="CNF1/YfiH-like putative cysteine hydrolases"/>
    <property type="match status" value="1"/>
</dbReference>
<comment type="catalytic activity">
    <reaction evidence="10">
        <text>S-methyl-5'-thioadenosine + phosphate = 5-(methylsulfanyl)-alpha-D-ribose 1-phosphate + adenine</text>
        <dbReference type="Rhea" id="RHEA:11852"/>
        <dbReference type="ChEBI" id="CHEBI:16708"/>
        <dbReference type="ChEBI" id="CHEBI:17509"/>
        <dbReference type="ChEBI" id="CHEBI:43474"/>
        <dbReference type="ChEBI" id="CHEBI:58533"/>
        <dbReference type="EC" id="2.4.2.28"/>
    </reaction>
    <physiologicalReaction direction="left-to-right" evidence="10">
        <dbReference type="Rhea" id="RHEA:11853"/>
    </physiologicalReaction>
</comment>
<sequence length="288" mass="32647">MGLGLQYKNKQHIFDEIETDTPYLEYPLFRSTGIVRHGFSTRLGGVSEGCFTSLNLSFTRGDDACKVKENFLRIGRAIGVKCEDMVFSQQTHTVNVHVVTEKERGMGILRPRDYIDVDGLVTNVPGVCLVTFYADCVPLYFVDPVKRAVGLSHSGWRGTVGKIGQKTVEKMQKEYGSDPKDILAAVGPSICQDCYEVSQDVAEQFQENFQESTWKEIFYRKENGKYQLNLWKANELILKEAGITEEHMAVTNVCTRCNSSILYSHREMGERRGNLCAFLALKREEELE</sequence>
<comment type="similarity">
    <text evidence="3 11">Belongs to the purine nucleoside phosphorylase YfiH/LACC1 family.</text>
</comment>
<dbReference type="AlphaFoldDB" id="A0A923LI64"/>
<keyword evidence="13" id="KW-1185">Reference proteome</keyword>
<reference evidence="12" key="1">
    <citation type="submission" date="2020-08" db="EMBL/GenBank/DDBJ databases">
        <title>Genome public.</title>
        <authorList>
            <person name="Liu C."/>
            <person name="Sun Q."/>
        </authorList>
    </citation>
    <scope>NUCLEOTIDE SEQUENCE</scope>
    <source>
        <strain evidence="12">NSJ-55</strain>
    </source>
</reference>
<dbReference type="EMBL" id="JACOPF010000001">
    <property type="protein sequence ID" value="MBC5688572.1"/>
    <property type="molecule type" value="Genomic_DNA"/>
</dbReference>
<comment type="function">
    <text evidence="2">Purine nucleoside enzyme that catalyzes the phosphorolysis of adenosine and inosine nucleosides, yielding D-ribose 1-phosphate and the respective free bases, adenine and hypoxanthine. Also catalyzes the phosphorolysis of S-methyl-5'-thioadenosine into adenine and S-methyl-5-thio-alpha-D-ribose 1-phosphate. Also has adenosine deaminase activity.</text>
</comment>
<dbReference type="InterPro" id="IPR038371">
    <property type="entry name" value="Cu_polyphenol_OxRdtase_sf"/>
</dbReference>
<evidence type="ECO:0000256" key="3">
    <source>
        <dbReference type="ARBA" id="ARBA00007353"/>
    </source>
</evidence>
<evidence type="ECO:0000256" key="8">
    <source>
        <dbReference type="ARBA" id="ARBA00047989"/>
    </source>
</evidence>
<keyword evidence="6" id="KW-0378">Hydrolase</keyword>
<evidence type="ECO:0000256" key="1">
    <source>
        <dbReference type="ARBA" id="ARBA00000553"/>
    </source>
</evidence>
<evidence type="ECO:0000256" key="9">
    <source>
        <dbReference type="ARBA" id="ARBA00048968"/>
    </source>
</evidence>
<dbReference type="PANTHER" id="PTHR30616:SF2">
    <property type="entry name" value="PURINE NUCLEOSIDE PHOSPHORYLASE LACC1"/>
    <property type="match status" value="1"/>
</dbReference>
<gene>
    <name evidence="12" type="primary">pgeF</name>
    <name evidence="12" type="ORF">H8S37_06465</name>
</gene>
<keyword evidence="5" id="KW-0479">Metal-binding</keyword>
<dbReference type="CDD" id="cd16833">
    <property type="entry name" value="YfiH"/>
    <property type="match status" value="1"/>
</dbReference>
<dbReference type="GO" id="GO:0005507">
    <property type="term" value="F:copper ion binding"/>
    <property type="evidence" value="ECO:0007669"/>
    <property type="project" value="TreeGrafter"/>
</dbReference>
<dbReference type="InterPro" id="IPR003730">
    <property type="entry name" value="Cu_polyphenol_OxRdtase"/>
</dbReference>
<dbReference type="NCBIfam" id="TIGR00726">
    <property type="entry name" value="peptidoglycan editing factor PgeF"/>
    <property type="match status" value="1"/>
</dbReference>
<keyword evidence="7" id="KW-0862">Zinc</keyword>
<comment type="catalytic activity">
    <reaction evidence="9">
        <text>adenosine + phosphate = alpha-D-ribose 1-phosphate + adenine</text>
        <dbReference type="Rhea" id="RHEA:27642"/>
        <dbReference type="ChEBI" id="CHEBI:16335"/>
        <dbReference type="ChEBI" id="CHEBI:16708"/>
        <dbReference type="ChEBI" id="CHEBI:43474"/>
        <dbReference type="ChEBI" id="CHEBI:57720"/>
        <dbReference type="EC" id="2.4.2.1"/>
    </reaction>
    <physiologicalReaction direction="left-to-right" evidence="9">
        <dbReference type="Rhea" id="RHEA:27643"/>
    </physiologicalReaction>
</comment>
<evidence type="ECO:0000256" key="6">
    <source>
        <dbReference type="ARBA" id="ARBA00022801"/>
    </source>
</evidence>
<evidence type="ECO:0000256" key="11">
    <source>
        <dbReference type="RuleBase" id="RU361274"/>
    </source>
</evidence>
<dbReference type="GO" id="GO:0016787">
    <property type="term" value="F:hydrolase activity"/>
    <property type="evidence" value="ECO:0007669"/>
    <property type="project" value="UniProtKB-KW"/>
</dbReference>
<evidence type="ECO:0000256" key="7">
    <source>
        <dbReference type="ARBA" id="ARBA00022833"/>
    </source>
</evidence>
<organism evidence="12 13">
    <name type="scientific">Mediterraneibacter hominis</name>
    <dbReference type="NCBI Taxonomy" id="2763054"/>
    <lineage>
        <taxon>Bacteria</taxon>
        <taxon>Bacillati</taxon>
        <taxon>Bacillota</taxon>
        <taxon>Clostridia</taxon>
        <taxon>Lachnospirales</taxon>
        <taxon>Lachnospiraceae</taxon>
        <taxon>Mediterraneibacter</taxon>
    </lineage>
</organism>
<evidence type="ECO:0000313" key="13">
    <source>
        <dbReference type="Proteomes" id="UP000652477"/>
    </source>
</evidence>
<protein>
    <recommendedName>
        <fullName evidence="11">Purine nucleoside phosphorylase</fullName>
    </recommendedName>
</protein>
<comment type="caution">
    <text evidence="12">The sequence shown here is derived from an EMBL/GenBank/DDBJ whole genome shotgun (WGS) entry which is preliminary data.</text>
</comment>
<keyword evidence="4" id="KW-0808">Transferase</keyword>
<evidence type="ECO:0000256" key="5">
    <source>
        <dbReference type="ARBA" id="ARBA00022723"/>
    </source>
</evidence>
<comment type="catalytic activity">
    <reaction evidence="8">
        <text>adenosine + H2O + H(+) = inosine + NH4(+)</text>
        <dbReference type="Rhea" id="RHEA:24408"/>
        <dbReference type="ChEBI" id="CHEBI:15377"/>
        <dbReference type="ChEBI" id="CHEBI:15378"/>
        <dbReference type="ChEBI" id="CHEBI:16335"/>
        <dbReference type="ChEBI" id="CHEBI:17596"/>
        <dbReference type="ChEBI" id="CHEBI:28938"/>
        <dbReference type="EC" id="3.5.4.4"/>
    </reaction>
    <physiologicalReaction direction="left-to-right" evidence="8">
        <dbReference type="Rhea" id="RHEA:24409"/>
    </physiologicalReaction>
</comment>